<dbReference type="InterPro" id="IPR054576">
    <property type="entry name" value="At5g48480-like_N"/>
</dbReference>
<accession>A0A438HW55</accession>
<evidence type="ECO:0000259" key="2">
    <source>
        <dbReference type="Pfam" id="PF22650"/>
    </source>
</evidence>
<name>A0A438HW55_VITVI</name>
<dbReference type="Pfam" id="PF22656">
    <property type="entry name" value="At5g48480-like_N"/>
    <property type="match status" value="1"/>
</dbReference>
<dbReference type="InterPro" id="IPR054575">
    <property type="entry name" value="At5g48480-like_C"/>
</dbReference>
<feature type="transmembrane region" description="Helical" evidence="1">
    <location>
        <begin position="94"/>
        <end position="116"/>
    </location>
</feature>
<protein>
    <recommendedName>
        <fullName evidence="6">VOC domain-containing protein</fullName>
    </recommendedName>
</protein>
<evidence type="ECO:0000256" key="1">
    <source>
        <dbReference type="SAM" id="Phobius"/>
    </source>
</evidence>
<keyword evidence="1" id="KW-0472">Membrane</keyword>
<evidence type="ECO:0000313" key="4">
    <source>
        <dbReference type="EMBL" id="RVW88679.1"/>
    </source>
</evidence>
<dbReference type="Proteomes" id="UP000288805">
    <property type="component" value="Unassembled WGS sequence"/>
</dbReference>
<dbReference type="AlphaFoldDB" id="A0A438HW55"/>
<gene>
    <name evidence="4" type="primary">VvCHDp001020_1</name>
    <name evidence="4" type="ORF">CK203_043805</name>
</gene>
<dbReference type="Gene3D" id="3.10.180.10">
    <property type="entry name" value="2,3-Dihydroxybiphenyl 1,2-Dioxygenase, domain 1"/>
    <property type="match status" value="2"/>
</dbReference>
<organism evidence="4 5">
    <name type="scientific">Vitis vinifera</name>
    <name type="common">Grape</name>
    <dbReference type="NCBI Taxonomy" id="29760"/>
    <lineage>
        <taxon>Eukaryota</taxon>
        <taxon>Viridiplantae</taxon>
        <taxon>Streptophyta</taxon>
        <taxon>Embryophyta</taxon>
        <taxon>Tracheophyta</taxon>
        <taxon>Spermatophyta</taxon>
        <taxon>Magnoliopsida</taxon>
        <taxon>eudicotyledons</taxon>
        <taxon>Gunneridae</taxon>
        <taxon>Pentapetalae</taxon>
        <taxon>rosids</taxon>
        <taxon>Vitales</taxon>
        <taxon>Vitaceae</taxon>
        <taxon>Viteae</taxon>
        <taxon>Vitis</taxon>
    </lineage>
</organism>
<sequence>MAQENQNGASKAAAAVTFTAVKPQLFVEAPKATDAVQFYKAAFGAEEVNRTMHPKRKADQELPLILSAEVKIGSYSLLVSDLADDSDALYGSLFLYHTLLIVFSLSFFSFVFQPLIMTVDFSLGPRLLETGCTICLETDEVEAAVVKAVAAGATNECATADGESACCGGRVAKLKDPYGCVWLICSPAKKPVDVVA</sequence>
<keyword evidence="1" id="KW-0812">Transmembrane</keyword>
<dbReference type="SUPFAM" id="SSF54593">
    <property type="entry name" value="Glyoxalase/Bleomycin resistance protein/Dihydroxybiphenyl dioxygenase"/>
    <property type="match status" value="1"/>
</dbReference>
<proteinExistence type="predicted"/>
<feature type="domain" description="Glyoxalase At5g48480-like N-terminal" evidence="3">
    <location>
        <begin position="24"/>
        <end position="82"/>
    </location>
</feature>
<evidence type="ECO:0008006" key="6">
    <source>
        <dbReference type="Google" id="ProtNLM"/>
    </source>
</evidence>
<dbReference type="PANTHER" id="PTHR34109">
    <property type="entry name" value="BNAUNNG04460D PROTEIN-RELATED"/>
    <property type="match status" value="1"/>
</dbReference>
<dbReference type="Pfam" id="PF22650">
    <property type="entry name" value="At5g48480-like_C"/>
    <property type="match status" value="1"/>
</dbReference>
<reference evidence="4 5" key="1">
    <citation type="journal article" date="2018" name="PLoS Genet.">
        <title>Population sequencing reveals clonal diversity and ancestral inbreeding in the grapevine cultivar Chardonnay.</title>
        <authorList>
            <person name="Roach M.J."/>
            <person name="Johnson D.L."/>
            <person name="Bohlmann J."/>
            <person name="van Vuuren H.J."/>
            <person name="Jones S.J."/>
            <person name="Pretorius I.S."/>
            <person name="Schmidt S.A."/>
            <person name="Borneman A.R."/>
        </authorList>
    </citation>
    <scope>NUCLEOTIDE SEQUENCE [LARGE SCALE GENOMIC DNA]</scope>
    <source>
        <strain evidence="5">cv. Chardonnay</strain>
        <tissue evidence="4">Leaf</tissue>
    </source>
</reference>
<feature type="domain" description="Glyoxalase At5g48480-like C-terminal" evidence="2">
    <location>
        <begin position="134"/>
        <end position="183"/>
    </location>
</feature>
<dbReference type="PANTHER" id="PTHR34109:SF1">
    <property type="entry name" value="VOC DOMAIN-CONTAINING PROTEIN"/>
    <property type="match status" value="1"/>
</dbReference>
<comment type="caution">
    <text evidence="4">The sequence shown here is derived from an EMBL/GenBank/DDBJ whole genome shotgun (WGS) entry which is preliminary data.</text>
</comment>
<evidence type="ECO:0000259" key="3">
    <source>
        <dbReference type="Pfam" id="PF22656"/>
    </source>
</evidence>
<keyword evidence="1" id="KW-1133">Transmembrane helix</keyword>
<evidence type="ECO:0000313" key="5">
    <source>
        <dbReference type="Proteomes" id="UP000288805"/>
    </source>
</evidence>
<dbReference type="EMBL" id="QGNW01000171">
    <property type="protein sequence ID" value="RVW88679.1"/>
    <property type="molecule type" value="Genomic_DNA"/>
</dbReference>
<dbReference type="InterPro" id="IPR029068">
    <property type="entry name" value="Glyas_Bleomycin-R_OHBP_Dase"/>
</dbReference>